<sequence length="374" mass="41105">MNAKRITALALALVMILLLAACGSKTVVNDDGTKTEQTERGVKVTQTAAKAVQTEKYETADFSMTIPKGWTVTTGGTNIYHSIRVSDPNEPLNQMFVLLKAEVLLHSQAGKDAWQQSYSMGNTQAVLFAKAPVLENPSTEGFYKIFPQCAAFVSEVDPDYSGYTFPQFNDFTVTDRYPSASPLKSSALGDEQLRATFTDNGKEGEGLFAASVVDFGSFAISNGNVVGYQLQAVDGGYYMAYNIVAVTAAKDTFIEWEGVLTDCFKTLQYSDSFVSATNQASNEKVALAQQISQNFNATMDGFMSSWESRNRSQDIMSQKQSDATLGYERVYDTETGEIYKATNGFTDVYDGKRYKAVTDDNMYAEPISGYIEKR</sequence>
<dbReference type="Proteomes" id="UP000249377">
    <property type="component" value="Unassembled WGS sequence"/>
</dbReference>
<evidence type="ECO:0000313" key="2">
    <source>
        <dbReference type="EMBL" id="RAQ30084.1"/>
    </source>
</evidence>
<gene>
    <name evidence="2" type="ORF">DPQ25_00820</name>
</gene>
<accession>A0A328UJC3</accession>
<protein>
    <submittedName>
        <fullName evidence="2">Uncharacterized protein</fullName>
    </submittedName>
</protein>
<dbReference type="RefSeq" id="WP_112331280.1">
    <property type="nucleotide sequence ID" value="NZ_QLYR01000001.1"/>
</dbReference>
<dbReference type="PROSITE" id="PS51257">
    <property type="entry name" value="PROKAR_LIPOPROTEIN"/>
    <property type="match status" value="1"/>
</dbReference>
<name>A0A328UJC3_9FIRM</name>
<keyword evidence="3" id="KW-1185">Reference proteome</keyword>
<dbReference type="AlphaFoldDB" id="A0A328UJC3"/>
<evidence type="ECO:0000313" key="3">
    <source>
        <dbReference type="Proteomes" id="UP000249377"/>
    </source>
</evidence>
<evidence type="ECO:0000256" key="1">
    <source>
        <dbReference type="SAM" id="SignalP"/>
    </source>
</evidence>
<feature type="chain" id="PRO_5038830076" evidence="1">
    <location>
        <begin position="21"/>
        <end position="374"/>
    </location>
</feature>
<dbReference type="EMBL" id="QLYR01000001">
    <property type="protein sequence ID" value="RAQ30084.1"/>
    <property type="molecule type" value="Genomic_DNA"/>
</dbReference>
<keyword evidence="1" id="KW-0732">Signal</keyword>
<proteinExistence type="predicted"/>
<organism evidence="2 3">
    <name type="scientific">Hydrogeniiclostridium mannosilyticum</name>
    <dbReference type="NCBI Taxonomy" id="2764322"/>
    <lineage>
        <taxon>Bacteria</taxon>
        <taxon>Bacillati</taxon>
        <taxon>Bacillota</taxon>
        <taxon>Clostridia</taxon>
        <taxon>Eubacteriales</taxon>
        <taxon>Acutalibacteraceae</taxon>
        <taxon>Hydrogeniiclostridium</taxon>
    </lineage>
</organism>
<feature type="signal peptide" evidence="1">
    <location>
        <begin position="1"/>
        <end position="20"/>
    </location>
</feature>
<reference evidence="2 3" key="1">
    <citation type="submission" date="2018-06" db="EMBL/GenBank/DDBJ databases">
        <title>Noncontiguous genome sequence of Ruminococcaceae bacterium ASD2818.</title>
        <authorList>
            <person name="Chaplin A.V."/>
            <person name="Sokolova S.R."/>
            <person name="Kochetkova T.O."/>
            <person name="Goltsov A.Y."/>
            <person name="Trofimov D.Y."/>
            <person name="Efimov B.A."/>
        </authorList>
    </citation>
    <scope>NUCLEOTIDE SEQUENCE [LARGE SCALE GENOMIC DNA]</scope>
    <source>
        <strain evidence="2 3">ASD2818</strain>
    </source>
</reference>
<comment type="caution">
    <text evidence="2">The sequence shown here is derived from an EMBL/GenBank/DDBJ whole genome shotgun (WGS) entry which is preliminary data.</text>
</comment>